<protein>
    <submittedName>
        <fullName evidence="3">Cysteine hydrolase</fullName>
    </submittedName>
</protein>
<dbReference type="GO" id="GO:0016787">
    <property type="term" value="F:hydrolase activity"/>
    <property type="evidence" value="ECO:0007669"/>
    <property type="project" value="UniProtKB-KW"/>
</dbReference>
<dbReference type="InterPro" id="IPR000868">
    <property type="entry name" value="Isochorismatase-like_dom"/>
</dbReference>
<dbReference type="PANTHER" id="PTHR43540:SF6">
    <property type="entry name" value="ISOCHORISMATASE-LIKE DOMAIN-CONTAINING PROTEIN"/>
    <property type="match status" value="1"/>
</dbReference>
<reference evidence="3 4" key="1">
    <citation type="submission" date="2020-08" db="EMBL/GenBank/DDBJ databases">
        <title>Genome sequence of Thermomonas brevis KACC 16975T.</title>
        <authorList>
            <person name="Hyun D.-W."/>
            <person name="Bae J.-W."/>
        </authorList>
    </citation>
    <scope>NUCLEOTIDE SEQUENCE [LARGE SCALE GENOMIC DNA]</scope>
    <source>
        <strain evidence="3 4">KACC 16975</strain>
    </source>
</reference>
<dbReference type="Gene3D" id="3.40.50.850">
    <property type="entry name" value="Isochorismatase-like"/>
    <property type="match status" value="1"/>
</dbReference>
<evidence type="ECO:0000313" key="4">
    <source>
        <dbReference type="Proteomes" id="UP000515977"/>
    </source>
</evidence>
<dbReference type="RefSeq" id="WP_187569974.1">
    <property type="nucleotide sequence ID" value="NZ_CP060711.1"/>
</dbReference>
<proteinExistence type="predicted"/>
<dbReference type="Proteomes" id="UP000515977">
    <property type="component" value="Chromosome"/>
</dbReference>
<dbReference type="PANTHER" id="PTHR43540">
    <property type="entry name" value="PEROXYUREIDOACRYLATE/UREIDOACRYLATE AMIDOHYDROLASE-RELATED"/>
    <property type="match status" value="1"/>
</dbReference>
<keyword evidence="4" id="KW-1185">Reference proteome</keyword>
<accession>A0A7G9QS87</accession>
<evidence type="ECO:0000313" key="3">
    <source>
        <dbReference type="EMBL" id="QNN46212.1"/>
    </source>
</evidence>
<dbReference type="EMBL" id="CP060711">
    <property type="protein sequence ID" value="QNN46212.1"/>
    <property type="molecule type" value="Genomic_DNA"/>
</dbReference>
<sequence length="195" mass="20715">MPKLALLIVDVINHFAFDGARALAAAADAIHAPLRALRDRFDAAGLPVIYANDNWTDWHGGFPDLVASSLALGGTSARLAERLAPEDGHFYVLKPKHSAFMATALPVLLQQLDVDRLAIAGIAADSCVLATAIDAHMRDYRLWVPSDCTAARTPALKRAALHVLRYTCRAEVRPVRGGADPFGIRGAGATGSAPT</sequence>
<dbReference type="SUPFAM" id="SSF52499">
    <property type="entry name" value="Isochorismatase-like hydrolases"/>
    <property type="match status" value="1"/>
</dbReference>
<organism evidence="3 4">
    <name type="scientific">Thermomonas brevis</name>
    <dbReference type="NCBI Taxonomy" id="215691"/>
    <lineage>
        <taxon>Bacteria</taxon>
        <taxon>Pseudomonadati</taxon>
        <taxon>Pseudomonadota</taxon>
        <taxon>Gammaproteobacteria</taxon>
        <taxon>Lysobacterales</taxon>
        <taxon>Lysobacteraceae</taxon>
        <taxon>Thermomonas</taxon>
    </lineage>
</organism>
<evidence type="ECO:0000256" key="1">
    <source>
        <dbReference type="ARBA" id="ARBA00022801"/>
    </source>
</evidence>
<keyword evidence="1 3" id="KW-0378">Hydrolase</keyword>
<name>A0A7G9QS87_9GAMM</name>
<dbReference type="InterPro" id="IPR050272">
    <property type="entry name" value="Isochorismatase-like_hydrls"/>
</dbReference>
<dbReference type="KEGG" id="tbv:H9L17_13695"/>
<dbReference type="Pfam" id="PF00857">
    <property type="entry name" value="Isochorismatase"/>
    <property type="match status" value="1"/>
</dbReference>
<gene>
    <name evidence="3" type="ORF">H9L17_13695</name>
</gene>
<dbReference type="CDD" id="cd00431">
    <property type="entry name" value="cysteine_hydrolases"/>
    <property type="match status" value="1"/>
</dbReference>
<dbReference type="InterPro" id="IPR036380">
    <property type="entry name" value="Isochorismatase-like_sf"/>
</dbReference>
<evidence type="ECO:0000259" key="2">
    <source>
        <dbReference type="Pfam" id="PF00857"/>
    </source>
</evidence>
<feature type="domain" description="Isochorismatase-like" evidence="2">
    <location>
        <begin position="5"/>
        <end position="167"/>
    </location>
</feature>
<dbReference type="AlphaFoldDB" id="A0A7G9QS87"/>